<name>A0A7S1T018_9CHLO</name>
<dbReference type="Pfam" id="PF14966">
    <property type="entry name" value="DNA_repr_REX1B"/>
    <property type="match status" value="1"/>
</dbReference>
<sequence>MACTADDGGPGCGAAAETGTAAVGANEGELIQQLLYLQGQRALAYAEFDRGFRTYLQDMAPESEQRYLSLVQTSTATFAALSKEVNVVEELIKTELQQPQLAGVIRDIQQHEKIKLEMTATLHVLKKSKAVKEVERAENGGGDAAVITDDQAHSHGQRGAGCCSCGPPPPEPTMEELDAAISEATQNVQSAVAHINDILEELRYLEDDG</sequence>
<gene>
    <name evidence="1" type="ORF">TCHU04912_LOCUS16561</name>
</gene>
<protein>
    <submittedName>
        <fullName evidence="1">Uncharacterized protein</fullName>
    </submittedName>
</protein>
<dbReference type="PANTHER" id="PTHR28309">
    <property type="entry name" value="REQUIRED FOR EXCISION 1-B DOMAIN-CONTAINING PROTEIN"/>
    <property type="match status" value="1"/>
</dbReference>
<evidence type="ECO:0000313" key="1">
    <source>
        <dbReference type="EMBL" id="CAD9214321.1"/>
    </source>
</evidence>
<reference evidence="1" key="1">
    <citation type="submission" date="2021-01" db="EMBL/GenBank/DDBJ databases">
        <authorList>
            <person name="Corre E."/>
            <person name="Pelletier E."/>
            <person name="Niang G."/>
            <person name="Scheremetjew M."/>
            <person name="Finn R."/>
            <person name="Kale V."/>
            <person name="Holt S."/>
            <person name="Cochrane G."/>
            <person name="Meng A."/>
            <person name="Brown T."/>
            <person name="Cohen L."/>
        </authorList>
    </citation>
    <scope>NUCLEOTIDE SEQUENCE</scope>
    <source>
        <strain evidence="1">PLY429</strain>
    </source>
</reference>
<dbReference type="EMBL" id="HBGG01031706">
    <property type="protein sequence ID" value="CAD9214321.1"/>
    <property type="molecule type" value="Transcribed_RNA"/>
</dbReference>
<organism evidence="1">
    <name type="scientific">Tetraselmis chuii</name>
    <dbReference type="NCBI Taxonomy" id="63592"/>
    <lineage>
        <taxon>Eukaryota</taxon>
        <taxon>Viridiplantae</taxon>
        <taxon>Chlorophyta</taxon>
        <taxon>core chlorophytes</taxon>
        <taxon>Chlorodendrophyceae</taxon>
        <taxon>Chlorodendrales</taxon>
        <taxon>Chlorodendraceae</taxon>
        <taxon>Tetraselmis</taxon>
    </lineage>
</organism>
<dbReference type="PANTHER" id="PTHR28309:SF1">
    <property type="entry name" value="REQUIRED FOR EXCISION 1-B DOMAIN-CONTAINING PROTEIN"/>
    <property type="match status" value="1"/>
</dbReference>
<dbReference type="InterPro" id="IPR039491">
    <property type="entry name" value="REX1-B"/>
</dbReference>
<accession>A0A7S1T018</accession>
<dbReference type="AlphaFoldDB" id="A0A7S1T018"/>
<proteinExistence type="predicted"/>